<evidence type="ECO:0000313" key="2">
    <source>
        <dbReference type="Proteomes" id="UP000729402"/>
    </source>
</evidence>
<organism evidence="1 2">
    <name type="scientific">Zizania palustris</name>
    <name type="common">Northern wild rice</name>
    <dbReference type="NCBI Taxonomy" id="103762"/>
    <lineage>
        <taxon>Eukaryota</taxon>
        <taxon>Viridiplantae</taxon>
        <taxon>Streptophyta</taxon>
        <taxon>Embryophyta</taxon>
        <taxon>Tracheophyta</taxon>
        <taxon>Spermatophyta</taxon>
        <taxon>Magnoliopsida</taxon>
        <taxon>Liliopsida</taxon>
        <taxon>Poales</taxon>
        <taxon>Poaceae</taxon>
        <taxon>BOP clade</taxon>
        <taxon>Oryzoideae</taxon>
        <taxon>Oryzeae</taxon>
        <taxon>Zizaniinae</taxon>
        <taxon>Zizania</taxon>
    </lineage>
</organism>
<evidence type="ECO:0000313" key="1">
    <source>
        <dbReference type="EMBL" id="KAG8089054.1"/>
    </source>
</evidence>
<reference evidence="1" key="2">
    <citation type="submission" date="2021-02" db="EMBL/GenBank/DDBJ databases">
        <authorList>
            <person name="Kimball J.A."/>
            <person name="Haas M.W."/>
            <person name="Macchietto M."/>
            <person name="Kono T."/>
            <person name="Duquette J."/>
            <person name="Shao M."/>
        </authorList>
    </citation>
    <scope>NUCLEOTIDE SEQUENCE</scope>
    <source>
        <tissue evidence="1">Fresh leaf tissue</tissue>
    </source>
</reference>
<proteinExistence type="predicted"/>
<dbReference type="Proteomes" id="UP000729402">
    <property type="component" value="Unassembled WGS sequence"/>
</dbReference>
<keyword evidence="2" id="KW-1185">Reference proteome</keyword>
<gene>
    <name evidence="1" type="ORF">GUJ93_ZPchr0011g28536</name>
</gene>
<name>A0A8J6BKQ4_ZIZPA</name>
<dbReference type="EMBL" id="JAAALK010000081">
    <property type="protein sequence ID" value="KAG8089054.1"/>
    <property type="molecule type" value="Genomic_DNA"/>
</dbReference>
<protein>
    <submittedName>
        <fullName evidence="1">Uncharacterized protein</fullName>
    </submittedName>
</protein>
<reference evidence="1" key="1">
    <citation type="journal article" date="2021" name="bioRxiv">
        <title>Whole Genome Assembly and Annotation of Northern Wild Rice, Zizania palustris L., Supports a Whole Genome Duplication in the Zizania Genus.</title>
        <authorList>
            <person name="Haas M."/>
            <person name="Kono T."/>
            <person name="Macchietto M."/>
            <person name="Millas R."/>
            <person name="McGilp L."/>
            <person name="Shao M."/>
            <person name="Duquette J."/>
            <person name="Hirsch C.N."/>
            <person name="Kimball J."/>
        </authorList>
    </citation>
    <scope>NUCLEOTIDE SEQUENCE</scope>
    <source>
        <tissue evidence="1">Fresh leaf tissue</tissue>
    </source>
</reference>
<sequence length="94" mass="10050">MQWLLRFAGGCADDNGSVQGSLAIEIDVLAPAKTCENSSNSVRGPNYQIRLIKNDEAFGLAAVPPLTWVVAVELVQEDEDLDSCKTQVNNGNSA</sequence>
<comment type="caution">
    <text evidence="1">The sequence shown here is derived from an EMBL/GenBank/DDBJ whole genome shotgun (WGS) entry which is preliminary data.</text>
</comment>
<dbReference type="AlphaFoldDB" id="A0A8J6BKQ4"/>
<accession>A0A8J6BKQ4</accession>